<protein>
    <submittedName>
        <fullName evidence="1">Uncharacterized protein</fullName>
    </submittedName>
</protein>
<evidence type="ECO:0000313" key="1">
    <source>
        <dbReference type="EMBL" id="ARF08003.1"/>
    </source>
</evidence>
<organism evidence="1">
    <name type="scientific">Catovirus CTV1</name>
    <dbReference type="NCBI Taxonomy" id="1977631"/>
    <lineage>
        <taxon>Viruses</taxon>
        <taxon>Varidnaviria</taxon>
        <taxon>Bamfordvirae</taxon>
        <taxon>Nucleocytoviricota</taxon>
        <taxon>Megaviricetes</taxon>
        <taxon>Imitervirales</taxon>
        <taxon>Mimiviridae</taxon>
        <taxon>Klosneuvirinae</taxon>
        <taxon>Catovirus</taxon>
    </lineage>
</organism>
<reference evidence="1" key="1">
    <citation type="journal article" date="2017" name="Science">
        <title>Giant viruses with an expanded complement of translation system components.</title>
        <authorList>
            <person name="Schulz F."/>
            <person name="Yutin N."/>
            <person name="Ivanova N.N."/>
            <person name="Ortega D.R."/>
            <person name="Lee T.K."/>
            <person name="Vierheilig J."/>
            <person name="Daims H."/>
            <person name="Horn M."/>
            <person name="Wagner M."/>
            <person name="Jensen G.J."/>
            <person name="Kyrpides N.C."/>
            <person name="Koonin E.V."/>
            <person name="Woyke T."/>
        </authorList>
    </citation>
    <scope>NUCLEOTIDE SEQUENCE</scope>
    <source>
        <strain evidence="1">CTV1</strain>
    </source>
</reference>
<proteinExistence type="predicted"/>
<sequence>MNHKNENTNALEHFIKTGARVVLMDANLSIKSYEIMSKMDNLDNYTLIVNKYQKLKDWELVFVNGEEQTKLIKNDLENNHKVCVASLSKSMIDSHYSIIIPDHIIYSSETDNEENLKKL</sequence>
<name>A0A1V0S8H0_9VIRU</name>
<accession>A0A1V0S8H0</accession>
<gene>
    <name evidence="1" type="ORF">Catovirus_1_53</name>
</gene>
<dbReference type="EMBL" id="KY684083">
    <property type="protein sequence ID" value="ARF08003.1"/>
    <property type="molecule type" value="Genomic_DNA"/>
</dbReference>